<dbReference type="InterPro" id="IPR054485">
    <property type="entry name" value="FlK-like_dom"/>
</dbReference>
<protein>
    <submittedName>
        <fullName evidence="4">Thioesterase</fullName>
    </submittedName>
</protein>
<dbReference type="InterPro" id="IPR029069">
    <property type="entry name" value="HotDog_dom_sf"/>
</dbReference>
<feature type="active site" evidence="1">
    <location>
        <position position="70"/>
    </location>
</feature>
<name>A0A346AX91_9FIRM</name>
<dbReference type="PANTHER" id="PTHR36934:SF1">
    <property type="entry name" value="THIOESTERASE DOMAIN-CONTAINING PROTEIN"/>
    <property type="match status" value="1"/>
</dbReference>
<dbReference type="InterPro" id="IPR025540">
    <property type="entry name" value="FlK"/>
</dbReference>
<dbReference type="PIRSF" id="PIRSF014972">
    <property type="entry name" value="FlK"/>
    <property type="match status" value="1"/>
</dbReference>
<organism evidence="4 5">
    <name type="scientific">Megasphaera stantonii</name>
    <dbReference type="NCBI Taxonomy" id="2144175"/>
    <lineage>
        <taxon>Bacteria</taxon>
        <taxon>Bacillati</taxon>
        <taxon>Bacillota</taxon>
        <taxon>Negativicutes</taxon>
        <taxon>Veillonellales</taxon>
        <taxon>Veillonellaceae</taxon>
        <taxon>Megasphaera</taxon>
    </lineage>
</organism>
<dbReference type="OrthoDB" id="6902891at2"/>
<evidence type="ECO:0000256" key="1">
    <source>
        <dbReference type="PIRSR" id="PIRSR014972-1"/>
    </source>
</evidence>
<feature type="binding site" evidence="2">
    <location>
        <position position="63"/>
    </location>
    <ligand>
        <name>substrate</name>
    </ligand>
</feature>
<dbReference type="RefSeq" id="WP_095629344.1">
    <property type="nucleotide sequence ID" value="NZ_CALYAU010000002.1"/>
</dbReference>
<dbReference type="PANTHER" id="PTHR36934">
    <property type="entry name" value="BLR0278 PROTEIN"/>
    <property type="match status" value="1"/>
</dbReference>
<feature type="domain" description="Fluoroacetyl-CoA-specific thioesterase-like" evidence="3">
    <location>
        <begin position="20"/>
        <end position="119"/>
    </location>
</feature>
<dbReference type="Pfam" id="PF22636">
    <property type="entry name" value="FlK"/>
    <property type="match status" value="1"/>
</dbReference>
<dbReference type="Gene3D" id="3.10.129.10">
    <property type="entry name" value="Hotdog Thioesterase"/>
    <property type="match status" value="1"/>
</dbReference>
<evidence type="ECO:0000259" key="3">
    <source>
        <dbReference type="Pfam" id="PF22636"/>
    </source>
</evidence>
<dbReference type="Proteomes" id="UP000254337">
    <property type="component" value="Chromosome"/>
</dbReference>
<feature type="binding site" evidence="2">
    <location>
        <position position="114"/>
    </location>
    <ligand>
        <name>substrate</name>
    </ligand>
</feature>
<keyword evidence="5" id="KW-1185">Reference proteome</keyword>
<dbReference type="CDD" id="cd03443">
    <property type="entry name" value="PaaI_thioesterase"/>
    <property type="match status" value="1"/>
</dbReference>
<evidence type="ECO:0000256" key="2">
    <source>
        <dbReference type="PIRSR" id="PIRSR014972-2"/>
    </source>
</evidence>
<evidence type="ECO:0000313" key="5">
    <source>
        <dbReference type="Proteomes" id="UP000254337"/>
    </source>
</evidence>
<evidence type="ECO:0000313" key="4">
    <source>
        <dbReference type="EMBL" id="AXL20484.1"/>
    </source>
</evidence>
<accession>A0A346AX91</accession>
<gene>
    <name evidence="4" type="ORF">DKB62_02255</name>
</gene>
<sequence length="134" mass="14274">MDFTIKPNSQGEISEVVVLDNTAIKMGSGKSPVYATPALVALMENAAILACESQLPEGYNTVGIAISVKHLAATPIGLTVTAKATLVEQDRKKLSFKIEAFDDAGKVGEATHDRFIIESAPFLAKAEAKKELKK</sequence>
<dbReference type="EMBL" id="CP029462">
    <property type="protein sequence ID" value="AXL20484.1"/>
    <property type="molecule type" value="Genomic_DNA"/>
</dbReference>
<feature type="active site" evidence="1">
    <location>
        <position position="36"/>
    </location>
</feature>
<reference evidence="4 5" key="1">
    <citation type="submission" date="2018-05" db="EMBL/GenBank/DDBJ databases">
        <title>Complete genome sequence of Megasphaera sp. AJH120T, isolated from the ceca of a chicken.</title>
        <authorList>
            <person name="Maki J."/>
            <person name="Looft T."/>
        </authorList>
    </citation>
    <scope>NUCLEOTIDE SEQUENCE [LARGE SCALE GENOMIC DNA]</scope>
    <source>
        <strain evidence="4 5">AJH120</strain>
    </source>
</reference>
<feature type="active site" evidence="1">
    <location>
        <position position="44"/>
    </location>
</feature>
<dbReference type="AlphaFoldDB" id="A0A346AX91"/>
<dbReference type="SUPFAM" id="SSF54637">
    <property type="entry name" value="Thioesterase/thiol ester dehydrase-isomerase"/>
    <property type="match status" value="1"/>
</dbReference>
<proteinExistence type="predicted"/>
<dbReference type="KEGG" id="meg:DKB62_02255"/>
<feature type="binding site" evidence="2">
    <location>
        <position position="63"/>
    </location>
    <ligand>
        <name>CoA</name>
        <dbReference type="ChEBI" id="CHEBI:57287"/>
    </ligand>
</feature>